<dbReference type="RefSeq" id="WP_211872442.1">
    <property type="nucleotide sequence ID" value="NZ_JAAEDH010000001.1"/>
</dbReference>
<dbReference type="NCBIfam" id="NF006452">
    <property type="entry name" value="PRK08788.1"/>
    <property type="match status" value="1"/>
</dbReference>
<dbReference type="InterPro" id="IPR029045">
    <property type="entry name" value="ClpP/crotonase-like_dom_sf"/>
</dbReference>
<dbReference type="PANTHER" id="PTHR11941:SF54">
    <property type="entry name" value="ENOYL-COA HYDRATASE, MITOCHONDRIAL"/>
    <property type="match status" value="1"/>
</dbReference>
<dbReference type="Pfam" id="PF00378">
    <property type="entry name" value="ECH_1"/>
    <property type="match status" value="1"/>
</dbReference>
<dbReference type="GO" id="GO:0003824">
    <property type="term" value="F:catalytic activity"/>
    <property type="evidence" value="ECO:0007669"/>
    <property type="project" value="UniProtKB-ARBA"/>
</dbReference>
<dbReference type="Gene3D" id="6.20.390.30">
    <property type="match status" value="1"/>
</dbReference>
<reference evidence="1" key="1">
    <citation type="submission" date="2020-01" db="EMBL/GenBank/DDBJ databases">
        <authorList>
            <person name="Rat A."/>
        </authorList>
    </citation>
    <scope>NUCLEOTIDE SEQUENCE</scope>
    <source>
        <strain evidence="1">LMG 28251</strain>
    </source>
</reference>
<evidence type="ECO:0000313" key="2">
    <source>
        <dbReference type="Proteomes" id="UP001196068"/>
    </source>
</evidence>
<dbReference type="AlphaFoldDB" id="A0AAF1JU78"/>
<sequence>MTCITKPAPLFPTAEGSPRSSGTRALRTHYDTLEITIDEAARTHWCHMRPYGRPCFTAELLRDCAEVHRSLRTMFELDAPVQYHVLASRTAGVFNLGGDLVHFAESIRAGNRAALRRYGEACIRIAYDNYIACDLPMITIALIQGDALGGGFESALAHDLIVAERHAKFGLPEILFNLFPGMGATSFLNRKIGPVAAERLIMSGRLYTAEELHAMGVVDVLAEDGEGEVAVRRLIAEQGRKHNAHLAIYRARRRANPVTYAELSDIVDIWIDAALGVSEHDLRKMQRLAMAQDRRVQALPPQAYGLAAE</sequence>
<dbReference type="SUPFAM" id="SSF52096">
    <property type="entry name" value="ClpP/crotonase"/>
    <property type="match status" value="1"/>
</dbReference>
<dbReference type="EMBL" id="JAAEDH010000001">
    <property type="protein sequence ID" value="MBR0653755.1"/>
    <property type="molecule type" value="Genomic_DNA"/>
</dbReference>
<reference evidence="1" key="2">
    <citation type="journal article" date="2021" name="Syst. Appl. Microbiol.">
        <title>Roseomonas hellenica sp. nov., isolated from roots of wild-growing Alkanna tinctoria.</title>
        <authorList>
            <person name="Rat A."/>
            <person name="Naranjo H.D."/>
            <person name="Lebbe L."/>
            <person name="Cnockaert M."/>
            <person name="Krigas N."/>
            <person name="Grigoriadou K."/>
            <person name="Maloupa E."/>
            <person name="Willems A."/>
        </authorList>
    </citation>
    <scope>NUCLEOTIDE SEQUENCE</scope>
    <source>
        <strain evidence="1">LMG 28251</strain>
    </source>
</reference>
<organism evidence="1 2">
    <name type="scientific">Plastoroseomonas arctica</name>
    <dbReference type="NCBI Taxonomy" id="1509237"/>
    <lineage>
        <taxon>Bacteria</taxon>
        <taxon>Pseudomonadati</taxon>
        <taxon>Pseudomonadota</taxon>
        <taxon>Alphaproteobacteria</taxon>
        <taxon>Acetobacterales</taxon>
        <taxon>Acetobacteraceae</taxon>
        <taxon>Plastoroseomonas</taxon>
    </lineage>
</organism>
<evidence type="ECO:0000313" key="1">
    <source>
        <dbReference type="EMBL" id="MBR0653755.1"/>
    </source>
</evidence>
<keyword evidence="2" id="KW-1185">Reference proteome</keyword>
<dbReference type="CDD" id="cd06558">
    <property type="entry name" value="crotonase-like"/>
    <property type="match status" value="1"/>
</dbReference>
<dbReference type="Proteomes" id="UP001196068">
    <property type="component" value="Unassembled WGS sequence"/>
</dbReference>
<comment type="caution">
    <text evidence="1">The sequence shown here is derived from an EMBL/GenBank/DDBJ whole genome shotgun (WGS) entry which is preliminary data.</text>
</comment>
<dbReference type="Gene3D" id="3.90.226.10">
    <property type="entry name" value="2-enoyl-CoA Hydratase, Chain A, domain 1"/>
    <property type="match status" value="1"/>
</dbReference>
<dbReference type="InterPro" id="IPR001753">
    <property type="entry name" value="Enoyl-CoA_hydra/iso"/>
</dbReference>
<dbReference type="PANTHER" id="PTHR11941">
    <property type="entry name" value="ENOYL-COA HYDRATASE-RELATED"/>
    <property type="match status" value="1"/>
</dbReference>
<proteinExistence type="predicted"/>
<gene>
    <name evidence="1" type="ORF">GXW79_01545</name>
</gene>
<protein>
    <submittedName>
        <fullName evidence="1">Crotonase/enoyl-CoA hydratase family protein</fullName>
    </submittedName>
</protein>
<accession>A0AAF1JU78</accession>
<name>A0AAF1JU78_9PROT</name>
<dbReference type="GO" id="GO:0006635">
    <property type="term" value="P:fatty acid beta-oxidation"/>
    <property type="evidence" value="ECO:0007669"/>
    <property type="project" value="TreeGrafter"/>
</dbReference>